<keyword evidence="4" id="KW-1133">Transmembrane helix</keyword>
<dbReference type="STRING" id="1076935.U4LWD4"/>
<dbReference type="OMA" id="WYQSKLA"/>
<evidence type="ECO:0000256" key="6">
    <source>
        <dbReference type="RuleBase" id="RU363053"/>
    </source>
</evidence>
<keyword evidence="8" id="KW-1185">Reference proteome</keyword>
<dbReference type="Proteomes" id="UP000018144">
    <property type="component" value="Unassembled WGS sequence"/>
</dbReference>
<reference evidence="7 8" key="1">
    <citation type="journal article" date="2013" name="PLoS Genet.">
        <title>The genome and development-dependent transcriptomes of Pyronema confluens: a window into fungal evolution.</title>
        <authorList>
            <person name="Traeger S."/>
            <person name="Altegoer F."/>
            <person name="Freitag M."/>
            <person name="Gabaldon T."/>
            <person name="Kempken F."/>
            <person name="Kumar A."/>
            <person name="Marcet-Houben M."/>
            <person name="Poggeler S."/>
            <person name="Stajich J.E."/>
            <person name="Nowrousian M."/>
        </authorList>
    </citation>
    <scope>NUCLEOTIDE SEQUENCE [LARGE SCALE GENOMIC DNA]</scope>
    <source>
        <strain evidence="8">CBS 100304</strain>
        <tissue evidence="7">Vegetative mycelium</tissue>
    </source>
</reference>
<dbReference type="OrthoDB" id="430207at2759"/>
<dbReference type="AlphaFoldDB" id="U4LWD4"/>
<comment type="similarity">
    <text evidence="2 6">Belongs to the peroxisomal membrane protein PXMP2/4 family.</text>
</comment>
<dbReference type="eggNOG" id="KOG1944">
    <property type="taxonomic scope" value="Eukaryota"/>
</dbReference>
<dbReference type="GO" id="GO:0016020">
    <property type="term" value="C:membrane"/>
    <property type="evidence" value="ECO:0007669"/>
    <property type="project" value="UniProtKB-SubCell"/>
</dbReference>
<evidence type="ECO:0000313" key="8">
    <source>
        <dbReference type="Proteomes" id="UP000018144"/>
    </source>
</evidence>
<dbReference type="InterPro" id="IPR007248">
    <property type="entry name" value="Mpv17_PMP22"/>
</dbReference>
<dbReference type="PANTHER" id="PTHR11266:SF17">
    <property type="entry name" value="PROTEIN MPV17"/>
    <property type="match status" value="1"/>
</dbReference>
<evidence type="ECO:0000256" key="2">
    <source>
        <dbReference type="ARBA" id="ARBA00006824"/>
    </source>
</evidence>
<keyword evidence="3" id="KW-0812">Transmembrane</keyword>
<proteinExistence type="inferred from homology"/>
<keyword evidence="5" id="KW-0472">Membrane</keyword>
<evidence type="ECO:0000256" key="1">
    <source>
        <dbReference type="ARBA" id="ARBA00004141"/>
    </source>
</evidence>
<evidence type="ECO:0000256" key="4">
    <source>
        <dbReference type="ARBA" id="ARBA00022989"/>
    </source>
</evidence>
<dbReference type="Pfam" id="PF04117">
    <property type="entry name" value="Mpv17_PMP22"/>
    <property type="match status" value="1"/>
</dbReference>
<evidence type="ECO:0000256" key="5">
    <source>
        <dbReference type="ARBA" id="ARBA00023136"/>
    </source>
</evidence>
<sequence length="247" mass="27659">MANIFRAYQRQIANHPFRTGAITSGLLFGMGDVIAQQGIEKKGIQQHNFAATARMAAYGTCVFGPAAVGWYKVLEKYIVIKNRPNVEMISRVAADQLIFAPVGIAVFFASMATMEGGNAQEKLAESWWVALRANWNVWPAVQLINFRFVPLEMRVLFANVISVGWNSYLSWLNSLQQNKKTEATPSQAVDEKKTSLKLLRTSPKKRFKRSLAFSFKSVEKKAVGVYGCGLRFTLRSHCRGSKGEEEQ</sequence>
<accession>U4LWD4</accession>
<dbReference type="PANTHER" id="PTHR11266">
    <property type="entry name" value="PEROXISOMAL MEMBRANE PROTEIN 2, PXMP2 MPV17"/>
    <property type="match status" value="1"/>
</dbReference>
<protein>
    <submittedName>
        <fullName evidence="7">Similar to Protein SYM1 acc. no. Q4IPX8</fullName>
    </submittedName>
</protein>
<gene>
    <name evidence="7" type="ORF">PCON_01472</name>
</gene>
<evidence type="ECO:0000313" key="7">
    <source>
        <dbReference type="EMBL" id="CCX33601.1"/>
    </source>
</evidence>
<dbReference type="EMBL" id="HF936139">
    <property type="protein sequence ID" value="CCX33601.1"/>
    <property type="molecule type" value="Genomic_DNA"/>
</dbReference>
<comment type="subcellular location">
    <subcellularLocation>
        <location evidence="1">Membrane</location>
        <topology evidence="1">Multi-pass membrane protein</topology>
    </subcellularLocation>
</comment>
<organism evidence="7 8">
    <name type="scientific">Pyronema omphalodes (strain CBS 100304)</name>
    <name type="common">Pyronema confluens</name>
    <dbReference type="NCBI Taxonomy" id="1076935"/>
    <lineage>
        <taxon>Eukaryota</taxon>
        <taxon>Fungi</taxon>
        <taxon>Dikarya</taxon>
        <taxon>Ascomycota</taxon>
        <taxon>Pezizomycotina</taxon>
        <taxon>Pezizomycetes</taxon>
        <taxon>Pezizales</taxon>
        <taxon>Pyronemataceae</taxon>
        <taxon>Pyronema</taxon>
    </lineage>
</organism>
<dbReference type="GO" id="GO:0005739">
    <property type="term" value="C:mitochondrion"/>
    <property type="evidence" value="ECO:0007669"/>
    <property type="project" value="TreeGrafter"/>
</dbReference>
<name>U4LWD4_PYROM</name>
<evidence type="ECO:0000256" key="3">
    <source>
        <dbReference type="ARBA" id="ARBA00022692"/>
    </source>
</evidence>